<dbReference type="InterPro" id="IPR033580">
    <property type="entry name" value="Nurim-like"/>
</dbReference>
<dbReference type="Pfam" id="PF04191">
    <property type="entry name" value="PEMT"/>
    <property type="match status" value="1"/>
</dbReference>
<dbReference type="EMBL" id="CAADFV010000067">
    <property type="protein sequence ID" value="VFK61500.1"/>
    <property type="molecule type" value="Genomic_DNA"/>
</dbReference>
<dbReference type="PANTHER" id="PTHR31040:SF1">
    <property type="entry name" value="NURIM"/>
    <property type="match status" value="1"/>
</dbReference>
<dbReference type="GO" id="GO:0032259">
    <property type="term" value="P:methylation"/>
    <property type="evidence" value="ECO:0007669"/>
    <property type="project" value="UniProtKB-KW"/>
</dbReference>
<organism evidence="9">
    <name type="scientific">Candidatus Kentrum sp. TUN</name>
    <dbReference type="NCBI Taxonomy" id="2126343"/>
    <lineage>
        <taxon>Bacteria</taxon>
        <taxon>Pseudomonadati</taxon>
        <taxon>Pseudomonadota</taxon>
        <taxon>Gammaproteobacteria</taxon>
        <taxon>Candidatus Kentrum</taxon>
    </lineage>
</organism>
<evidence type="ECO:0000313" key="7">
    <source>
        <dbReference type="EMBL" id="VFK55193.1"/>
    </source>
</evidence>
<keyword evidence="3 6" id="KW-0812">Transmembrane</keyword>
<evidence type="ECO:0000256" key="5">
    <source>
        <dbReference type="ARBA" id="ARBA00023136"/>
    </source>
</evidence>
<name>A0A451A645_9GAMM</name>
<dbReference type="EMBL" id="CAADFX010000066">
    <property type="protein sequence ID" value="VFK57621.1"/>
    <property type="molecule type" value="Genomic_DNA"/>
</dbReference>
<evidence type="ECO:0000256" key="2">
    <source>
        <dbReference type="ARBA" id="ARBA00010631"/>
    </source>
</evidence>
<comment type="similarity">
    <text evidence="2">Belongs to the nurim family.</text>
</comment>
<gene>
    <name evidence="8" type="ORF">BECKTUN1418D_GA0071000_106612</name>
    <name evidence="9" type="ORF">BECKTUN1418E_GA0071001_10672</name>
    <name evidence="7" type="ORF">BECKTUN1418F_GA0071002_10653</name>
</gene>
<dbReference type="GO" id="GO:0012505">
    <property type="term" value="C:endomembrane system"/>
    <property type="evidence" value="ECO:0007669"/>
    <property type="project" value="UniProtKB-SubCell"/>
</dbReference>
<keyword evidence="9" id="KW-0808">Transferase</keyword>
<dbReference type="AlphaFoldDB" id="A0A451A645"/>
<keyword evidence="4 6" id="KW-1133">Transmembrane helix</keyword>
<dbReference type="EMBL" id="CAADFY010000065">
    <property type="protein sequence ID" value="VFK55193.1"/>
    <property type="molecule type" value="Genomic_DNA"/>
</dbReference>
<dbReference type="PANTHER" id="PTHR31040">
    <property type="entry name" value="NURIM"/>
    <property type="match status" value="1"/>
</dbReference>
<evidence type="ECO:0000313" key="9">
    <source>
        <dbReference type="EMBL" id="VFK61500.1"/>
    </source>
</evidence>
<keyword evidence="5 6" id="KW-0472">Membrane</keyword>
<dbReference type="InterPro" id="IPR007318">
    <property type="entry name" value="Phopholipid_MeTrfase"/>
</dbReference>
<comment type="subcellular location">
    <subcellularLocation>
        <location evidence="1">Endomembrane system</location>
        <topology evidence="1">Multi-pass membrane protein</topology>
    </subcellularLocation>
</comment>
<keyword evidence="9" id="KW-0489">Methyltransferase</keyword>
<reference evidence="9" key="1">
    <citation type="submission" date="2019-02" db="EMBL/GenBank/DDBJ databases">
        <authorList>
            <person name="Gruber-Vodicka R. H."/>
            <person name="Seah K. B. B."/>
        </authorList>
    </citation>
    <scope>NUCLEOTIDE SEQUENCE</scope>
    <source>
        <strain evidence="8">BECK_BY1</strain>
        <strain evidence="9">BECK_BY2</strain>
        <strain evidence="7">BECK_BY3</strain>
    </source>
</reference>
<evidence type="ECO:0000256" key="1">
    <source>
        <dbReference type="ARBA" id="ARBA00004127"/>
    </source>
</evidence>
<evidence type="ECO:0000256" key="6">
    <source>
        <dbReference type="SAM" id="Phobius"/>
    </source>
</evidence>
<evidence type="ECO:0000256" key="3">
    <source>
        <dbReference type="ARBA" id="ARBA00022692"/>
    </source>
</evidence>
<protein>
    <submittedName>
        <fullName evidence="9">Protein-S-isoprenylcysteine O-methyltransferase Ste14</fullName>
    </submittedName>
</protein>
<proteinExistence type="inferred from homology"/>
<sequence length="200" mass="22865">MVLDIGLCLAFILQHTGIIRIHAKRKLLPKRIFKAVFSISSGIILLTLIALWQESPFLIASADGFFRELLRVIFFVGVVGQIWTMVSLISVDPFGVQALLEHPNPTTEPTPTVITKGAYGWVRHPAYFTILLLIWGYPDLTADRLLLNLLFTLWIIVGTIFEERDLVELFGEDYRVYQRTVPMLIPYRIPVRSKTQIIDK</sequence>
<accession>A0A451A645</accession>
<dbReference type="GO" id="GO:0008168">
    <property type="term" value="F:methyltransferase activity"/>
    <property type="evidence" value="ECO:0007669"/>
    <property type="project" value="UniProtKB-KW"/>
</dbReference>
<evidence type="ECO:0000313" key="8">
    <source>
        <dbReference type="EMBL" id="VFK57621.1"/>
    </source>
</evidence>
<dbReference type="Gene3D" id="1.20.120.1630">
    <property type="match status" value="1"/>
</dbReference>
<feature type="transmembrane region" description="Helical" evidence="6">
    <location>
        <begin position="32"/>
        <end position="52"/>
    </location>
</feature>
<evidence type="ECO:0000256" key="4">
    <source>
        <dbReference type="ARBA" id="ARBA00022989"/>
    </source>
</evidence>
<feature type="transmembrane region" description="Helical" evidence="6">
    <location>
        <begin position="72"/>
        <end position="100"/>
    </location>
</feature>